<keyword evidence="2" id="KW-1185">Reference proteome</keyword>
<comment type="caution">
    <text evidence="1">The sequence shown here is derived from an EMBL/GenBank/DDBJ whole genome shotgun (WGS) entry which is preliminary data.</text>
</comment>
<sequence length="87" mass="9786">MKFEKVTYITQEQFQMALEEQSRSATMLLLDFTLLQVYAIVAETGQPKCDVFEILSATVPSKHISQFESDIANCDILGALSFCKSFP</sequence>
<evidence type="ECO:0000313" key="2">
    <source>
        <dbReference type="Proteomes" id="UP001367508"/>
    </source>
</evidence>
<organism evidence="1 2">
    <name type="scientific">Canavalia gladiata</name>
    <name type="common">Sword bean</name>
    <name type="synonym">Dolichos gladiatus</name>
    <dbReference type="NCBI Taxonomy" id="3824"/>
    <lineage>
        <taxon>Eukaryota</taxon>
        <taxon>Viridiplantae</taxon>
        <taxon>Streptophyta</taxon>
        <taxon>Embryophyta</taxon>
        <taxon>Tracheophyta</taxon>
        <taxon>Spermatophyta</taxon>
        <taxon>Magnoliopsida</taxon>
        <taxon>eudicotyledons</taxon>
        <taxon>Gunneridae</taxon>
        <taxon>Pentapetalae</taxon>
        <taxon>rosids</taxon>
        <taxon>fabids</taxon>
        <taxon>Fabales</taxon>
        <taxon>Fabaceae</taxon>
        <taxon>Papilionoideae</taxon>
        <taxon>50 kb inversion clade</taxon>
        <taxon>NPAAA clade</taxon>
        <taxon>indigoferoid/millettioid clade</taxon>
        <taxon>Phaseoleae</taxon>
        <taxon>Canavalia</taxon>
    </lineage>
</organism>
<evidence type="ECO:0000313" key="1">
    <source>
        <dbReference type="EMBL" id="KAK7314034.1"/>
    </source>
</evidence>
<name>A0AAN9KE25_CANGL</name>
<proteinExistence type="predicted"/>
<protein>
    <submittedName>
        <fullName evidence="1">Uncharacterized protein</fullName>
    </submittedName>
</protein>
<dbReference type="AlphaFoldDB" id="A0AAN9KE25"/>
<dbReference type="Proteomes" id="UP001367508">
    <property type="component" value="Unassembled WGS sequence"/>
</dbReference>
<dbReference type="EMBL" id="JAYMYQ010000009">
    <property type="protein sequence ID" value="KAK7314034.1"/>
    <property type="molecule type" value="Genomic_DNA"/>
</dbReference>
<gene>
    <name evidence="1" type="ORF">VNO77_39242</name>
</gene>
<accession>A0AAN9KE25</accession>
<reference evidence="1 2" key="1">
    <citation type="submission" date="2024-01" db="EMBL/GenBank/DDBJ databases">
        <title>The genomes of 5 underutilized Papilionoideae crops provide insights into root nodulation and disease resistanc.</title>
        <authorList>
            <person name="Jiang F."/>
        </authorList>
    </citation>
    <scope>NUCLEOTIDE SEQUENCE [LARGE SCALE GENOMIC DNA]</scope>
    <source>
        <strain evidence="1">LVBAO_FW01</strain>
        <tissue evidence="1">Leaves</tissue>
    </source>
</reference>